<dbReference type="SUPFAM" id="SSF54292">
    <property type="entry name" value="2Fe-2S ferredoxin-like"/>
    <property type="match status" value="1"/>
</dbReference>
<dbReference type="Gene3D" id="1.10.150.120">
    <property type="entry name" value="[2Fe-2S]-binding domain"/>
    <property type="match status" value="1"/>
</dbReference>
<dbReference type="Proteomes" id="UP000477311">
    <property type="component" value="Unassembled WGS sequence"/>
</dbReference>
<dbReference type="InterPro" id="IPR002888">
    <property type="entry name" value="2Fe-2S-bd"/>
</dbReference>
<protein>
    <submittedName>
        <fullName evidence="7">(2Fe-2S)-binding protein</fullName>
    </submittedName>
</protein>
<dbReference type="PROSITE" id="PS51085">
    <property type="entry name" value="2FE2S_FER_2"/>
    <property type="match status" value="1"/>
</dbReference>
<keyword evidence="4" id="KW-0408">Iron</keyword>
<dbReference type="CDD" id="cd00207">
    <property type="entry name" value="fer2"/>
    <property type="match status" value="1"/>
</dbReference>
<evidence type="ECO:0000256" key="2">
    <source>
        <dbReference type="ARBA" id="ARBA00022723"/>
    </source>
</evidence>
<organism evidence="7 8">
    <name type="scientific">Limisphaera ngatamarikiensis</name>
    <dbReference type="NCBI Taxonomy" id="1324935"/>
    <lineage>
        <taxon>Bacteria</taxon>
        <taxon>Pseudomonadati</taxon>
        <taxon>Verrucomicrobiota</taxon>
        <taxon>Verrucomicrobiia</taxon>
        <taxon>Limisphaerales</taxon>
        <taxon>Limisphaeraceae</taxon>
        <taxon>Limisphaera</taxon>
    </lineage>
</organism>
<dbReference type="Gene3D" id="3.10.20.30">
    <property type="match status" value="1"/>
</dbReference>
<keyword evidence="2" id="KW-0479">Metal-binding</keyword>
<evidence type="ECO:0000256" key="3">
    <source>
        <dbReference type="ARBA" id="ARBA00023002"/>
    </source>
</evidence>
<dbReference type="EMBL" id="JAAKYA010000053">
    <property type="protein sequence ID" value="NGO39446.1"/>
    <property type="molecule type" value="Genomic_DNA"/>
</dbReference>
<evidence type="ECO:0000259" key="6">
    <source>
        <dbReference type="PROSITE" id="PS51085"/>
    </source>
</evidence>
<keyword evidence="3" id="KW-0560">Oxidoreductase</keyword>
<dbReference type="PANTHER" id="PTHR44379">
    <property type="entry name" value="OXIDOREDUCTASE WITH IRON-SULFUR SUBUNIT"/>
    <property type="match status" value="1"/>
</dbReference>
<evidence type="ECO:0000256" key="5">
    <source>
        <dbReference type="ARBA" id="ARBA00023014"/>
    </source>
</evidence>
<dbReference type="AlphaFoldDB" id="A0A6M1RID5"/>
<dbReference type="InterPro" id="IPR012675">
    <property type="entry name" value="Beta-grasp_dom_sf"/>
</dbReference>
<dbReference type="SUPFAM" id="SSF47741">
    <property type="entry name" value="CO dehydrogenase ISP C-domain like"/>
    <property type="match status" value="1"/>
</dbReference>
<evidence type="ECO:0000313" key="7">
    <source>
        <dbReference type="EMBL" id="NGO39446.1"/>
    </source>
</evidence>
<dbReference type="InterPro" id="IPR001041">
    <property type="entry name" value="2Fe-2S_ferredoxin-type"/>
</dbReference>
<keyword evidence="5" id="KW-0411">Iron-sulfur</keyword>
<dbReference type="InterPro" id="IPR051452">
    <property type="entry name" value="Diverse_Oxidoreductases"/>
</dbReference>
<proteinExistence type="predicted"/>
<dbReference type="GO" id="GO:0046872">
    <property type="term" value="F:metal ion binding"/>
    <property type="evidence" value="ECO:0007669"/>
    <property type="project" value="UniProtKB-KW"/>
</dbReference>
<dbReference type="InterPro" id="IPR036010">
    <property type="entry name" value="2Fe-2S_ferredoxin-like_sf"/>
</dbReference>
<dbReference type="InterPro" id="IPR006058">
    <property type="entry name" value="2Fe2S_fd_BS"/>
</dbReference>
<dbReference type="InterPro" id="IPR036884">
    <property type="entry name" value="2Fe-2S-bd_dom_sf"/>
</dbReference>
<name>A0A6M1RID5_9BACT</name>
<reference evidence="7 8" key="1">
    <citation type="submission" date="2020-02" db="EMBL/GenBank/DDBJ databases">
        <title>Draft genome sequence of Limisphaera ngatamarikiensis NGM72.4T, a thermophilic Verrucomicrobia grouped in subdivision 3.</title>
        <authorList>
            <person name="Carere C.R."/>
            <person name="Steen J."/>
            <person name="Hugenholtz P."/>
            <person name="Stott M.B."/>
        </authorList>
    </citation>
    <scope>NUCLEOTIDE SEQUENCE [LARGE SCALE GENOMIC DNA]</scope>
    <source>
        <strain evidence="7 8">NGM72.4</strain>
    </source>
</reference>
<comment type="caution">
    <text evidence="7">The sequence shown here is derived from an EMBL/GenBank/DDBJ whole genome shotgun (WGS) entry which is preliminary data.</text>
</comment>
<evidence type="ECO:0000256" key="1">
    <source>
        <dbReference type="ARBA" id="ARBA00022714"/>
    </source>
</evidence>
<evidence type="ECO:0000313" key="8">
    <source>
        <dbReference type="Proteomes" id="UP000477311"/>
    </source>
</evidence>
<dbReference type="GO" id="GO:0051537">
    <property type="term" value="F:2 iron, 2 sulfur cluster binding"/>
    <property type="evidence" value="ECO:0007669"/>
    <property type="project" value="UniProtKB-KW"/>
</dbReference>
<keyword evidence="1" id="KW-0001">2Fe-2S</keyword>
<dbReference type="Pfam" id="PF01799">
    <property type="entry name" value="Fer2_2"/>
    <property type="match status" value="1"/>
</dbReference>
<feature type="domain" description="2Fe-2S ferredoxin-type" evidence="6">
    <location>
        <begin position="3"/>
        <end position="79"/>
    </location>
</feature>
<sequence>MKRSYELVINGETRTVMSEPGRTLLEVLREDLGLTGTKYGCGEGQCGACTVLVDGRREHACKLAVEDVAGRSVLTIEGLGREGRLHPVQEAFLAEHAFQCGYCTPGMILATVALLQRHPRPTDAQIRQWLNGNLCRCCGYPRILRAVQRAAQLWHR</sequence>
<dbReference type="FunFam" id="1.10.150.120:FF:000003">
    <property type="entry name" value="Carbon monoxide dehydrogenase, small subunit"/>
    <property type="match status" value="1"/>
</dbReference>
<dbReference type="PROSITE" id="PS00197">
    <property type="entry name" value="2FE2S_FER_1"/>
    <property type="match status" value="1"/>
</dbReference>
<accession>A0A6M1RID5</accession>
<dbReference type="Pfam" id="PF00111">
    <property type="entry name" value="Fer2"/>
    <property type="match status" value="1"/>
</dbReference>
<gene>
    <name evidence="7" type="ORF">G4L39_08555</name>
</gene>
<evidence type="ECO:0000256" key="4">
    <source>
        <dbReference type="ARBA" id="ARBA00023004"/>
    </source>
</evidence>
<keyword evidence="8" id="KW-1185">Reference proteome</keyword>
<dbReference type="GO" id="GO:0016491">
    <property type="term" value="F:oxidoreductase activity"/>
    <property type="evidence" value="ECO:0007669"/>
    <property type="project" value="UniProtKB-KW"/>
</dbReference>
<dbReference type="PANTHER" id="PTHR44379:SF2">
    <property type="entry name" value="BLR6218 PROTEIN"/>
    <property type="match status" value="1"/>
</dbReference>
<dbReference type="FunFam" id="3.10.20.30:FF:000020">
    <property type="entry name" value="Xanthine dehydrogenase iron-sulfur subunit"/>
    <property type="match status" value="1"/>
</dbReference>